<evidence type="ECO:0000256" key="1">
    <source>
        <dbReference type="SAM" id="SignalP"/>
    </source>
</evidence>
<keyword evidence="3" id="KW-1185">Reference proteome</keyword>
<evidence type="ECO:0000313" key="2">
    <source>
        <dbReference type="EMBL" id="GGD05895.1"/>
    </source>
</evidence>
<dbReference type="SUPFAM" id="SSF53254">
    <property type="entry name" value="Phosphoglycerate mutase-like"/>
    <property type="match status" value="1"/>
</dbReference>
<proteinExistence type="predicted"/>
<reference evidence="2" key="1">
    <citation type="journal article" date="2014" name="Int. J. Syst. Evol. Microbiol.">
        <title>Complete genome sequence of Corynebacterium casei LMG S-19264T (=DSM 44701T), isolated from a smear-ripened cheese.</title>
        <authorList>
            <consortium name="US DOE Joint Genome Institute (JGI-PGF)"/>
            <person name="Walter F."/>
            <person name="Albersmeier A."/>
            <person name="Kalinowski J."/>
            <person name="Ruckert C."/>
        </authorList>
    </citation>
    <scope>NUCLEOTIDE SEQUENCE</scope>
    <source>
        <strain evidence="2">CGMCC 1.15493</strain>
    </source>
</reference>
<reference evidence="2" key="2">
    <citation type="submission" date="2020-09" db="EMBL/GenBank/DDBJ databases">
        <authorList>
            <person name="Sun Q."/>
            <person name="Zhou Y."/>
        </authorList>
    </citation>
    <scope>NUCLEOTIDE SEQUENCE</scope>
    <source>
        <strain evidence="2">CGMCC 1.15493</strain>
    </source>
</reference>
<dbReference type="InterPro" id="IPR029033">
    <property type="entry name" value="His_PPase_superfam"/>
</dbReference>
<comment type="caution">
    <text evidence="2">The sequence shown here is derived from an EMBL/GenBank/DDBJ whole genome shotgun (WGS) entry which is preliminary data.</text>
</comment>
<evidence type="ECO:0000313" key="3">
    <source>
        <dbReference type="Proteomes" id="UP000613160"/>
    </source>
</evidence>
<name>A0A917D895_9HYPH</name>
<feature type="signal peptide" evidence="1">
    <location>
        <begin position="1"/>
        <end position="26"/>
    </location>
</feature>
<evidence type="ECO:0008006" key="4">
    <source>
        <dbReference type="Google" id="ProtNLM"/>
    </source>
</evidence>
<dbReference type="Gene3D" id="3.40.50.1240">
    <property type="entry name" value="Phosphoglycerate mutase-like"/>
    <property type="match status" value="1"/>
</dbReference>
<accession>A0A917D895</accession>
<dbReference type="RefSeq" id="WP_210319227.1">
    <property type="nucleotide sequence ID" value="NZ_BMJJ01000001.1"/>
</dbReference>
<protein>
    <recommendedName>
        <fullName evidence="4">Histidine phosphatase family protein</fullName>
    </recommendedName>
</protein>
<organism evidence="2 3">
    <name type="scientific">Aureimonas glaciei</name>
    <dbReference type="NCBI Taxonomy" id="1776957"/>
    <lineage>
        <taxon>Bacteria</taxon>
        <taxon>Pseudomonadati</taxon>
        <taxon>Pseudomonadota</taxon>
        <taxon>Alphaproteobacteria</taxon>
        <taxon>Hyphomicrobiales</taxon>
        <taxon>Aurantimonadaceae</taxon>
        <taxon>Aureimonas</taxon>
    </lineage>
</organism>
<keyword evidence="1" id="KW-0732">Signal</keyword>
<sequence>MHRQATAAAFAGLAGFAALAVMTALAALVSPAAADEAGWAALRAPGTHALMRHAIAPGTGDPDGFRIGDCATQRNLDEAGRAQAARIGAAMRERGIPVAVVLSSQWCRARDTADQLGLGPVEDEPALNSFFDDRGSADTASRQVTERLATLDDRKAVLVTHQVNITALTGIFPASGEIIVVAPEADGRLAVRGRIRTD</sequence>
<dbReference type="Proteomes" id="UP000613160">
    <property type="component" value="Unassembled WGS sequence"/>
</dbReference>
<gene>
    <name evidence="2" type="ORF">GCM10011335_06020</name>
</gene>
<dbReference type="AlphaFoldDB" id="A0A917D895"/>
<dbReference type="CDD" id="cd07067">
    <property type="entry name" value="HP_PGM_like"/>
    <property type="match status" value="1"/>
</dbReference>
<dbReference type="EMBL" id="BMJJ01000001">
    <property type="protein sequence ID" value="GGD05895.1"/>
    <property type="molecule type" value="Genomic_DNA"/>
</dbReference>
<feature type="chain" id="PRO_5037709418" description="Histidine phosphatase family protein" evidence="1">
    <location>
        <begin position="27"/>
        <end position="198"/>
    </location>
</feature>
<dbReference type="InterPro" id="IPR013078">
    <property type="entry name" value="His_Pase_superF_clade-1"/>
</dbReference>
<dbReference type="Pfam" id="PF00300">
    <property type="entry name" value="His_Phos_1"/>
    <property type="match status" value="1"/>
</dbReference>